<dbReference type="InterPro" id="IPR013736">
    <property type="entry name" value="Xaa-Pro_dipept_C"/>
</dbReference>
<keyword evidence="4" id="KW-1185">Reference proteome</keyword>
<feature type="domain" description="Xaa-Pro dipeptidyl-peptidase C-terminal" evidence="2">
    <location>
        <begin position="320"/>
        <end position="544"/>
    </location>
</feature>
<dbReference type="NCBIfam" id="TIGR00976">
    <property type="entry name" value="CocE_NonD"/>
    <property type="match status" value="1"/>
</dbReference>
<comment type="caution">
    <text evidence="3">The sequence shown here is derived from an EMBL/GenBank/DDBJ whole genome shotgun (WGS) entry which is preliminary data.</text>
</comment>
<evidence type="ECO:0000256" key="1">
    <source>
        <dbReference type="ARBA" id="ARBA00022801"/>
    </source>
</evidence>
<dbReference type="InterPro" id="IPR005674">
    <property type="entry name" value="CocE/Ser_esterase"/>
</dbReference>
<dbReference type="SUPFAM" id="SSF53474">
    <property type="entry name" value="alpha/beta-Hydrolases"/>
    <property type="match status" value="1"/>
</dbReference>
<proteinExistence type="predicted"/>
<sequence length="550" mass="60245">MTGAQRPGTVARWYDRAMARRWKLPAARNEVAVHRDLAVRARDGIVLRTDHYRPVGTAGRGTVLIRTPYGRGLPINSDARLFAGQGYHVVVQSCRGTFGSGGQLVPLVFPLETDDALDTVAWLREQPWFDGRLATYGASYVGATQWALLVEPPPELRTSIVIAGPHDAGHFAFGTGAFLLRDLLVWAKVSLVNQKRFGVLATVLLFANSARVTASTVNALPLAGAVEKALRYRAPWFRDLLAHPDRADPFWESRQANAALEKVQVPVRLVGGWQDLMLGQTLRQYEVLRGRGLDVTLTVGPWIHQVATAGGEGELPAANLDWLAEHLAGEPVRRRPQQPVRIHVGGAGEWRELPEWPPPARESVRYLQPGGQLAEQQVPGGSSSFTYDPVDPTPTVAGPLIDQSAGVRDNRELEARPDVLTFTTAPLTRDLEIIGTPVVELGHRRSNRHADLFVRLCDVDREGRSRNFSETLLRLDPATGDGVVRLPLDACAHRLAAGHRLRLQVSGGSHPRYLRNSGTGAPPATATELRPCRHTIDHATSRVLLPVSPQ</sequence>
<dbReference type="Gene3D" id="1.10.3020.10">
    <property type="entry name" value="alpha-amino acid ester hydrolase ( Helical cap domain)"/>
    <property type="match status" value="1"/>
</dbReference>
<evidence type="ECO:0000313" key="4">
    <source>
        <dbReference type="Proteomes" id="UP001500689"/>
    </source>
</evidence>
<dbReference type="Proteomes" id="UP001500689">
    <property type="component" value="Unassembled WGS sequence"/>
</dbReference>
<dbReference type="Pfam" id="PF08530">
    <property type="entry name" value="PepX_C"/>
    <property type="match status" value="1"/>
</dbReference>
<name>A0ABP6XKP6_9PSEU</name>
<dbReference type="SMART" id="SM00939">
    <property type="entry name" value="PepX_C"/>
    <property type="match status" value="1"/>
</dbReference>
<keyword evidence="1 3" id="KW-0378">Hydrolase</keyword>
<accession>A0ABP6XKP6</accession>
<dbReference type="Gene3D" id="2.60.120.260">
    <property type="entry name" value="Galactose-binding domain-like"/>
    <property type="match status" value="1"/>
</dbReference>
<dbReference type="InterPro" id="IPR000383">
    <property type="entry name" value="Xaa-Pro-like_dom"/>
</dbReference>
<organism evidence="3 4">
    <name type="scientific">Amycolatopsis ultiminotia</name>
    <dbReference type="NCBI Taxonomy" id="543629"/>
    <lineage>
        <taxon>Bacteria</taxon>
        <taxon>Bacillati</taxon>
        <taxon>Actinomycetota</taxon>
        <taxon>Actinomycetes</taxon>
        <taxon>Pseudonocardiales</taxon>
        <taxon>Pseudonocardiaceae</taxon>
        <taxon>Amycolatopsis</taxon>
    </lineage>
</organism>
<dbReference type="EMBL" id="BAAAZN010000014">
    <property type="protein sequence ID" value="GAA3566819.1"/>
    <property type="molecule type" value="Genomic_DNA"/>
</dbReference>
<gene>
    <name evidence="3" type="ORF">GCM10022222_58380</name>
</gene>
<reference evidence="4" key="1">
    <citation type="journal article" date="2019" name="Int. J. Syst. Evol. Microbiol.">
        <title>The Global Catalogue of Microorganisms (GCM) 10K type strain sequencing project: providing services to taxonomists for standard genome sequencing and annotation.</title>
        <authorList>
            <consortium name="The Broad Institute Genomics Platform"/>
            <consortium name="The Broad Institute Genome Sequencing Center for Infectious Disease"/>
            <person name="Wu L."/>
            <person name="Ma J."/>
        </authorList>
    </citation>
    <scope>NUCLEOTIDE SEQUENCE [LARGE SCALE GENOMIC DNA]</scope>
    <source>
        <strain evidence="4">JCM 16898</strain>
    </source>
</reference>
<dbReference type="GO" id="GO:0016787">
    <property type="term" value="F:hydrolase activity"/>
    <property type="evidence" value="ECO:0007669"/>
    <property type="project" value="UniProtKB-KW"/>
</dbReference>
<dbReference type="SUPFAM" id="SSF49785">
    <property type="entry name" value="Galactose-binding domain-like"/>
    <property type="match status" value="1"/>
</dbReference>
<evidence type="ECO:0000259" key="2">
    <source>
        <dbReference type="SMART" id="SM00939"/>
    </source>
</evidence>
<dbReference type="InterPro" id="IPR008979">
    <property type="entry name" value="Galactose-bd-like_sf"/>
</dbReference>
<evidence type="ECO:0000313" key="3">
    <source>
        <dbReference type="EMBL" id="GAA3566819.1"/>
    </source>
</evidence>
<protein>
    <submittedName>
        <fullName evidence="3">CocE/NonD family hydrolase</fullName>
    </submittedName>
</protein>
<dbReference type="Gene3D" id="3.40.50.1820">
    <property type="entry name" value="alpha/beta hydrolase"/>
    <property type="match status" value="1"/>
</dbReference>
<dbReference type="InterPro" id="IPR029058">
    <property type="entry name" value="AB_hydrolase_fold"/>
</dbReference>
<dbReference type="RefSeq" id="WP_344865517.1">
    <property type="nucleotide sequence ID" value="NZ_BAAAZN010000014.1"/>
</dbReference>
<dbReference type="Pfam" id="PF02129">
    <property type="entry name" value="Peptidase_S15"/>
    <property type="match status" value="1"/>
</dbReference>